<dbReference type="GeneID" id="86821354"/>
<dbReference type="PROSITE" id="PS51085">
    <property type="entry name" value="2FE2S_FER_2"/>
    <property type="match status" value="1"/>
</dbReference>
<dbReference type="InterPro" id="IPR001041">
    <property type="entry name" value="2Fe-2S_ferredoxin-type"/>
</dbReference>
<comment type="caution">
    <text evidence="3">The sequence shown here is derived from an EMBL/GenBank/DDBJ whole genome shotgun (WGS) entry which is preliminary data.</text>
</comment>
<evidence type="ECO:0000259" key="2">
    <source>
        <dbReference type="PROSITE" id="PS51085"/>
    </source>
</evidence>
<name>C0CJ57_BLAHS</name>
<dbReference type="PATRIC" id="fig|476272.21.peg.3882"/>
<reference evidence="3 4" key="2">
    <citation type="submission" date="2009-02" db="EMBL/GenBank/DDBJ databases">
        <title>Draft genome sequence of Blautia hydrogenotrophica DSM 10507 (Ruminococcus hydrogenotrophicus DSM 10507).</title>
        <authorList>
            <person name="Sudarsanam P."/>
            <person name="Ley R."/>
            <person name="Guruge J."/>
            <person name="Turnbaugh P.J."/>
            <person name="Mahowald M."/>
            <person name="Liep D."/>
            <person name="Gordon J."/>
        </authorList>
    </citation>
    <scope>NUCLEOTIDE SEQUENCE [LARGE SCALE GENOMIC DNA]</scope>
    <source>
        <strain evidence="4">DSM 10507 / JCM 14656 / S5a33</strain>
    </source>
</reference>
<evidence type="ECO:0000256" key="1">
    <source>
        <dbReference type="ARBA" id="ARBA00023002"/>
    </source>
</evidence>
<keyword evidence="4" id="KW-1185">Reference proteome</keyword>
<protein>
    <recommendedName>
        <fullName evidence="2">2Fe-2S ferredoxin-type domain-containing protein</fullName>
    </recommendedName>
</protein>
<dbReference type="RefSeq" id="WP_005946439.1">
    <property type="nucleotide sequence ID" value="NZ_CP136423.1"/>
</dbReference>
<accession>C0CJ57</accession>
<reference evidence="3 4" key="1">
    <citation type="submission" date="2009-01" db="EMBL/GenBank/DDBJ databases">
        <authorList>
            <person name="Fulton L."/>
            <person name="Clifton S."/>
            <person name="Fulton B."/>
            <person name="Xu J."/>
            <person name="Minx P."/>
            <person name="Pepin K.H."/>
            <person name="Johnson M."/>
            <person name="Bhonagiri V."/>
            <person name="Nash W.E."/>
            <person name="Mardis E.R."/>
            <person name="Wilson R.K."/>
        </authorList>
    </citation>
    <scope>NUCLEOTIDE SEQUENCE [LARGE SCALE GENOMIC DNA]</scope>
    <source>
        <strain evidence="4">DSM 10507 / JCM 14656 / S5a33</strain>
    </source>
</reference>
<dbReference type="InterPro" id="IPR036010">
    <property type="entry name" value="2Fe-2S_ferredoxin-like_sf"/>
</dbReference>
<dbReference type="Gene3D" id="3.10.20.440">
    <property type="entry name" value="2Fe-2S iron-sulphur cluster binding domain, sarcosine oxidase, alpha subunit, N-terminal domain"/>
    <property type="match status" value="1"/>
</dbReference>
<dbReference type="SUPFAM" id="SSF54292">
    <property type="entry name" value="2Fe-2S ferredoxin-like"/>
    <property type="match status" value="1"/>
</dbReference>
<dbReference type="Pfam" id="PF13510">
    <property type="entry name" value="Fer2_4"/>
    <property type="match status" value="1"/>
</dbReference>
<dbReference type="HOGENOM" id="CLU_153062_2_0_9"/>
<gene>
    <name evidence="3" type="ORF">RUMHYD_00875</name>
</gene>
<dbReference type="EMBL" id="ACBZ01000038">
    <property type="protein sequence ID" value="EEG50168.1"/>
    <property type="molecule type" value="Genomic_DNA"/>
</dbReference>
<evidence type="ECO:0000313" key="3">
    <source>
        <dbReference type="EMBL" id="EEG50168.1"/>
    </source>
</evidence>
<feature type="domain" description="2Fe-2S ferredoxin-type" evidence="2">
    <location>
        <begin position="16"/>
        <end position="98"/>
    </location>
</feature>
<dbReference type="GO" id="GO:0051536">
    <property type="term" value="F:iron-sulfur cluster binding"/>
    <property type="evidence" value="ECO:0007669"/>
    <property type="project" value="InterPro"/>
</dbReference>
<dbReference type="GO" id="GO:0016491">
    <property type="term" value="F:oxidoreductase activity"/>
    <property type="evidence" value="ECO:0007669"/>
    <property type="project" value="UniProtKB-KW"/>
</dbReference>
<evidence type="ECO:0000313" key="4">
    <source>
        <dbReference type="Proteomes" id="UP000003100"/>
    </source>
</evidence>
<dbReference type="AlphaFoldDB" id="C0CJ57"/>
<dbReference type="InterPro" id="IPR042204">
    <property type="entry name" value="2Fe-2S-bd_N"/>
</dbReference>
<keyword evidence="1" id="KW-0560">Oxidoreductase</keyword>
<sequence>MRVEKHPILGDLPDQKRVTLYYNGQPLEAYEGEPVASALMNAGIRVFRTTARRKEPRGIFCAIGRCTDCMMIVDGVPNTRTCVTYVRDGMRVEKQEGLSALKIEGEGER</sequence>
<dbReference type="Proteomes" id="UP000003100">
    <property type="component" value="Unassembled WGS sequence"/>
</dbReference>
<dbReference type="eggNOG" id="COG3383">
    <property type="taxonomic scope" value="Bacteria"/>
</dbReference>
<organism evidence="3 4">
    <name type="scientific">Blautia hydrogenotrophica (strain DSM 10507 / JCM 14656 / S5a33)</name>
    <name type="common">Ruminococcus hydrogenotrophicus</name>
    <dbReference type="NCBI Taxonomy" id="476272"/>
    <lineage>
        <taxon>Bacteria</taxon>
        <taxon>Bacillati</taxon>
        <taxon>Bacillota</taxon>
        <taxon>Clostridia</taxon>
        <taxon>Lachnospirales</taxon>
        <taxon>Lachnospiraceae</taxon>
        <taxon>Blautia</taxon>
    </lineage>
</organism>
<proteinExistence type="predicted"/>